<dbReference type="EMBL" id="JBHSAM010000028">
    <property type="protein sequence ID" value="MFC4101350.1"/>
    <property type="molecule type" value="Genomic_DNA"/>
</dbReference>
<evidence type="ECO:0000256" key="3">
    <source>
        <dbReference type="ARBA" id="ARBA00023136"/>
    </source>
</evidence>
<organism evidence="8 9">
    <name type="scientific">Paenibacillus xanthanilyticus</name>
    <dbReference type="NCBI Taxonomy" id="1783531"/>
    <lineage>
        <taxon>Bacteria</taxon>
        <taxon>Bacillati</taxon>
        <taxon>Bacillota</taxon>
        <taxon>Bacilli</taxon>
        <taxon>Bacillales</taxon>
        <taxon>Paenibacillaceae</taxon>
        <taxon>Paenibacillus</taxon>
    </lineage>
</organism>
<evidence type="ECO:0000256" key="7">
    <source>
        <dbReference type="SAM" id="SignalP"/>
    </source>
</evidence>
<dbReference type="Pfam" id="PF01547">
    <property type="entry name" value="SBP_bac_1"/>
    <property type="match status" value="1"/>
</dbReference>
<feature type="region of interest" description="Disordered" evidence="6">
    <location>
        <begin position="23"/>
        <end position="48"/>
    </location>
</feature>
<comment type="caution">
    <text evidence="8">The sequence shown here is derived from an EMBL/GenBank/DDBJ whole genome shotgun (WGS) entry which is preliminary data.</text>
</comment>
<name>A0ABV8K5M7_9BACL</name>
<dbReference type="PANTHER" id="PTHR43649:SF33">
    <property type="entry name" value="POLYGALACTURONAN_RHAMNOGALACTURONAN-BINDING PROTEIN YTCQ"/>
    <property type="match status" value="1"/>
</dbReference>
<feature type="chain" id="PRO_5047106609" evidence="7">
    <location>
        <begin position="21"/>
        <end position="514"/>
    </location>
</feature>
<keyword evidence="1" id="KW-1003">Cell membrane</keyword>
<dbReference type="Proteomes" id="UP001595715">
    <property type="component" value="Unassembled WGS sequence"/>
</dbReference>
<dbReference type="Gene3D" id="3.40.190.10">
    <property type="entry name" value="Periplasmic binding protein-like II"/>
    <property type="match status" value="2"/>
</dbReference>
<evidence type="ECO:0000256" key="5">
    <source>
        <dbReference type="ARBA" id="ARBA00023288"/>
    </source>
</evidence>
<evidence type="ECO:0000256" key="6">
    <source>
        <dbReference type="SAM" id="MobiDB-lite"/>
    </source>
</evidence>
<evidence type="ECO:0000256" key="2">
    <source>
        <dbReference type="ARBA" id="ARBA00022729"/>
    </source>
</evidence>
<dbReference type="PROSITE" id="PS51257">
    <property type="entry name" value="PROKAR_LIPOPROTEIN"/>
    <property type="match status" value="1"/>
</dbReference>
<feature type="compositionally biased region" description="Polar residues" evidence="6">
    <location>
        <begin position="25"/>
        <end position="46"/>
    </location>
</feature>
<gene>
    <name evidence="8" type="ORF">ACFOZ8_17040</name>
</gene>
<evidence type="ECO:0000313" key="9">
    <source>
        <dbReference type="Proteomes" id="UP001595715"/>
    </source>
</evidence>
<reference evidence="9" key="1">
    <citation type="journal article" date="2019" name="Int. J. Syst. Evol. Microbiol.">
        <title>The Global Catalogue of Microorganisms (GCM) 10K type strain sequencing project: providing services to taxonomists for standard genome sequencing and annotation.</title>
        <authorList>
            <consortium name="The Broad Institute Genomics Platform"/>
            <consortium name="The Broad Institute Genome Sequencing Center for Infectious Disease"/>
            <person name="Wu L."/>
            <person name="Ma J."/>
        </authorList>
    </citation>
    <scope>NUCLEOTIDE SEQUENCE [LARGE SCALE GENOMIC DNA]</scope>
    <source>
        <strain evidence="9">IBRC-M 10987</strain>
    </source>
</reference>
<proteinExistence type="predicted"/>
<dbReference type="CDD" id="cd13580">
    <property type="entry name" value="PBP2_AlgQ_like_1"/>
    <property type="match status" value="1"/>
</dbReference>
<keyword evidence="5" id="KW-0449">Lipoprotein</keyword>
<keyword evidence="2 7" id="KW-0732">Signal</keyword>
<evidence type="ECO:0000313" key="8">
    <source>
        <dbReference type="EMBL" id="MFC4101350.1"/>
    </source>
</evidence>
<keyword evidence="9" id="KW-1185">Reference proteome</keyword>
<dbReference type="InterPro" id="IPR050490">
    <property type="entry name" value="Bact_solute-bd_prot1"/>
</dbReference>
<protein>
    <submittedName>
        <fullName evidence="8">Extracellular solute-binding protein</fullName>
    </submittedName>
</protein>
<keyword evidence="4" id="KW-0564">Palmitate</keyword>
<feature type="signal peptide" evidence="7">
    <location>
        <begin position="1"/>
        <end position="20"/>
    </location>
</feature>
<dbReference type="InterPro" id="IPR006059">
    <property type="entry name" value="SBP"/>
</dbReference>
<dbReference type="RefSeq" id="WP_377719969.1">
    <property type="nucleotide sequence ID" value="NZ_JBHSAM010000028.1"/>
</dbReference>
<keyword evidence="3" id="KW-0472">Membrane</keyword>
<evidence type="ECO:0000256" key="1">
    <source>
        <dbReference type="ARBA" id="ARBA00022475"/>
    </source>
</evidence>
<dbReference type="SUPFAM" id="SSF53850">
    <property type="entry name" value="Periplasmic binding protein-like II"/>
    <property type="match status" value="1"/>
</dbReference>
<sequence length="514" mass="57183">MGKKIALALGSALLASTVLSACSSDTSNNGQSTNGNAPATGNNQAPAQEEKPLEITFASHLPGEAPAEDNPFEQALEKYTNTKLTMQWIPNSGYDDKINVMIASDELPTIVKVSYVPNIISTMQNDIFWEIGPYLKDYKNLSAQPETYYNNIKVDGKLYGIPVFRPVGRAVLHYRKDWFDAKSLTVPKTLDEWYNVMKAVAEGDPDQNGKRDTYGMMLDKNYNQGTASMLTRLSVSQGGPNKWKVDDQGQFTPEFMTDEFFHTMKLFRRLYEEKLINQDFAVSDATTIDKAYESGRVAVRISGGNAQSMQTNLEKVVPTAVMDAVGLEGPQGIRVPGENGNAGILTVPKSSVKSEEELKRVLAFLDQLLDKEMVNLINKGIEGKHYKVEGDVTVPLDKDADAKEVKPYRDVLLQRGEAYNMDRPMQQTPLFKKNNEIVTENEKHAVPNPALTLLSATYTDRGADLELMITDAETKFIMGKIDEAGWQAEVENWKNAGGAQMMEEYKEAYLKVQP</sequence>
<accession>A0ABV8K5M7</accession>
<dbReference type="PANTHER" id="PTHR43649">
    <property type="entry name" value="ARABINOSE-BINDING PROTEIN-RELATED"/>
    <property type="match status" value="1"/>
</dbReference>
<evidence type="ECO:0000256" key="4">
    <source>
        <dbReference type="ARBA" id="ARBA00023139"/>
    </source>
</evidence>